<gene>
    <name evidence="2" type="ORF">ACFQS9_00445</name>
</gene>
<dbReference type="Pfam" id="PF03992">
    <property type="entry name" value="ABM"/>
    <property type="match status" value="1"/>
</dbReference>
<protein>
    <submittedName>
        <fullName evidence="2">Antibiotic biosynthesis monooxygenase family protein</fullName>
        <ecNumber evidence="2">1.-.-.-</ecNumber>
    </submittedName>
</protein>
<dbReference type="GO" id="GO:0004497">
    <property type="term" value="F:monooxygenase activity"/>
    <property type="evidence" value="ECO:0007669"/>
    <property type="project" value="UniProtKB-KW"/>
</dbReference>
<dbReference type="RefSeq" id="WP_378400426.1">
    <property type="nucleotide sequence ID" value="NZ_JBHTCS010000001.1"/>
</dbReference>
<dbReference type="EC" id="1.-.-.-" evidence="2"/>
<dbReference type="PROSITE" id="PS51725">
    <property type="entry name" value="ABM"/>
    <property type="match status" value="1"/>
</dbReference>
<dbReference type="EMBL" id="JBHTCS010000001">
    <property type="protein sequence ID" value="MFC7446350.1"/>
    <property type="molecule type" value="Genomic_DNA"/>
</dbReference>
<dbReference type="Gene3D" id="3.30.70.100">
    <property type="match status" value="1"/>
</dbReference>
<sequence>MTEQSRYWASGNWRVADGKADEFVERWAEFLTWSKEANDGFLSARLIRDRQDPNHFVSFAAWRDPESMDAWKAQPGFAERFSSCRELCADMQGGNYELACAV</sequence>
<organism evidence="2 3">
    <name type="scientific">Rhodococcus daqingensis</name>
    <dbReference type="NCBI Taxonomy" id="2479363"/>
    <lineage>
        <taxon>Bacteria</taxon>
        <taxon>Bacillati</taxon>
        <taxon>Actinomycetota</taxon>
        <taxon>Actinomycetes</taxon>
        <taxon>Mycobacteriales</taxon>
        <taxon>Nocardiaceae</taxon>
        <taxon>Rhodococcus</taxon>
    </lineage>
</organism>
<evidence type="ECO:0000313" key="2">
    <source>
        <dbReference type="EMBL" id="MFC7446350.1"/>
    </source>
</evidence>
<name>A0ABW2RRK2_9NOCA</name>
<keyword evidence="3" id="KW-1185">Reference proteome</keyword>
<dbReference type="Proteomes" id="UP001596484">
    <property type="component" value="Unassembled WGS sequence"/>
</dbReference>
<proteinExistence type="predicted"/>
<dbReference type="InterPro" id="IPR007138">
    <property type="entry name" value="ABM_dom"/>
</dbReference>
<comment type="caution">
    <text evidence="2">The sequence shown here is derived from an EMBL/GenBank/DDBJ whole genome shotgun (WGS) entry which is preliminary data.</text>
</comment>
<evidence type="ECO:0000313" key="3">
    <source>
        <dbReference type="Proteomes" id="UP001596484"/>
    </source>
</evidence>
<keyword evidence="2" id="KW-0560">Oxidoreductase</keyword>
<dbReference type="InterPro" id="IPR011008">
    <property type="entry name" value="Dimeric_a/b-barrel"/>
</dbReference>
<evidence type="ECO:0000259" key="1">
    <source>
        <dbReference type="PROSITE" id="PS51725"/>
    </source>
</evidence>
<feature type="domain" description="ABM" evidence="1">
    <location>
        <begin position="7"/>
        <end position="98"/>
    </location>
</feature>
<accession>A0ABW2RRK2</accession>
<dbReference type="SUPFAM" id="SSF54909">
    <property type="entry name" value="Dimeric alpha+beta barrel"/>
    <property type="match status" value="1"/>
</dbReference>
<reference evidence="3" key="1">
    <citation type="journal article" date="2019" name="Int. J. Syst. Evol. Microbiol.">
        <title>The Global Catalogue of Microorganisms (GCM) 10K type strain sequencing project: providing services to taxonomists for standard genome sequencing and annotation.</title>
        <authorList>
            <consortium name="The Broad Institute Genomics Platform"/>
            <consortium name="The Broad Institute Genome Sequencing Center for Infectious Disease"/>
            <person name="Wu L."/>
            <person name="Ma J."/>
        </authorList>
    </citation>
    <scope>NUCLEOTIDE SEQUENCE [LARGE SCALE GENOMIC DNA]</scope>
    <source>
        <strain evidence="3">ICMP 19430</strain>
    </source>
</reference>
<keyword evidence="2" id="KW-0503">Monooxygenase</keyword>